<organism evidence="8 9">
    <name type="scientific">Papaver atlanticum</name>
    <dbReference type="NCBI Taxonomy" id="357466"/>
    <lineage>
        <taxon>Eukaryota</taxon>
        <taxon>Viridiplantae</taxon>
        <taxon>Streptophyta</taxon>
        <taxon>Embryophyta</taxon>
        <taxon>Tracheophyta</taxon>
        <taxon>Spermatophyta</taxon>
        <taxon>Magnoliopsida</taxon>
        <taxon>Ranunculales</taxon>
        <taxon>Papaveraceae</taxon>
        <taxon>Papaveroideae</taxon>
        <taxon>Papaver</taxon>
    </lineage>
</organism>
<reference evidence="8" key="1">
    <citation type="submission" date="2022-04" db="EMBL/GenBank/DDBJ databases">
        <title>A functionally conserved STORR gene fusion in Papaver species that diverged 16.8 million years ago.</title>
        <authorList>
            <person name="Catania T."/>
        </authorList>
    </citation>
    <scope>NUCLEOTIDE SEQUENCE</scope>
    <source>
        <strain evidence="8">S-188037</strain>
    </source>
</reference>
<dbReference type="InterPro" id="IPR012967">
    <property type="entry name" value="COMT_dimerisation"/>
</dbReference>
<evidence type="ECO:0000256" key="3">
    <source>
        <dbReference type="ARBA" id="ARBA00022679"/>
    </source>
</evidence>
<comment type="caution">
    <text evidence="8">The sequence shown here is derived from an EMBL/GenBank/DDBJ whole genome shotgun (WGS) entry which is preliminary data.</text>
</comment>
<sequence>MEVVSQDDQENQAIIWQQIYGFSESLLLKCAVQLEIAETIHNHGTPMSISELAAKLPIDQPVNMDRLYRVMRYLVHMKLFNKEEIISTLTGGTVQKYSLAPPAKFLIRGSEKSMVPSILGIIHKDLLAAWDILKDSVTGNCNVFEKACGRNISVYYSENPEMNHICNEAMAFDSGLVTSALVNECKSVFGGDIKTLVDVGGGTGTAIKAISIAFPNTKCTLFDLPHVIDDSPEIPTITKISGDMFKYIPSADAIFMKNILHDWNDDECIQILKRCKDAVPSPGGKLIIVEMVMDMDSVHHPYSKLRLASDMDMMVSNGGKERTEKEWRELFDATGFACRKITQISSGFAAQSVIEVFIDDVIEESGFAK</sequence>
<dbReference type="Gene3D" id="3.40.50.150">
    <property type="entry name" value="Vaccinia Virus protein VP39"/>
    <property type="match status" value="1"/>
</dbReference>
<dbReference type="Proteomes" id="UP001202328">
    <property type="component" value="Unassembled WGS sequence"/>
</dbReference>
<dbReference type="EMBL" id="JAJJMB010013076">
    <property type="protein sequence ID" value="KAI3871220.1"/>
    <property type="molecule type" value="Genomic_DNA"/>
</dbReference>
<dbReference type="InterPro" id="IPR001077">
    <property type="entry name" value="COMT_C"/>
</dbReference>
<dbReference type="SUPFAM" id="SSF53335">
    <property type="entry name" value="S-adenosyl-L-methionine-dependent methyltransferases"/>
    <property type="match status" value="1"/>
</dbReference>
<feature type="domain" description="O-methyltransferase C-terminal" evidence="6">
    <location>
        <begin position="130"/>
        <end position="336"/>
    </location>
</feature>
<dbReference type="PIRSF" id="PIRSF005739">
    <property type="entry name" value="O-mtase"/>
    <property type="match status" value="1"/>
</dbReference>
<feature type="domain" description="O-methyltransferase dimerisation" evidence="7">
    <location>
        <begin position="16"/>
        <end position="107"/>
    </location>
</feature>
<gene>
    <name evidence="8" type="ORF">MKW98_015120</name>
</gene>
<evidence type="ECO:0000256" key="2">
    <source>
        <dbReference type="ARBA" id="ARBA00022603"/>
    </source>
</evidence>
<dbReference type="GO" id="GO:0008171">
    <property type="term" value="F:O-methyltransferase activity"/>
    <property type="evidence" value="ECO:0007669"/>
    <property type="project" value="InterPro"/>
</dbReference>
<dbReference type="GO" id="GO:0009820">
    <property type="term" value="P:alkaloid metabolic process"/>
    <property type="evidence" value="ECO:0007669"/>
    <property type="project" value="UniProtKB-KW"/>
</dbReference>
<dbReference type="InterPro" id="IPR036390">
    <property type="entry name" value="WH_DNA-bd_sf"/>
</dbReference>
<evidence type="ECO:0000313" key="9">
    <source>
        <dbReference type="Proteomes" id="UP001202328"/>
    </source>
</evidence>
<keyword evidence="4" id="KW-0949">S-adenosyl-L-methionine</keyword>
<keyword evidence="3" id="KW-0808">Transferase</keyword>
<evidence type="ECO:0000259" key="6">
    <source>
        <dbReference type="Pfam" id="PF00891"/>
    </source>
</evidence>
<evidence type="ECO:0000256" key="4">
    <source>
        <dbReference type="ARBA" id="ARBA00022691"/>
    </source>
</evidence>
<dbReference type="AlphaFoldDB" id="A0AAD4X8Y7"/>
<protein>
    <submittedName>
        <fullName evidence="8">Uncharacterized protein</fullName>
    </submittedName>
</protein>
<evidence type="ECO:0000256" key="1">
    <source>
        <dbReference type="ARBA" id="ARBA00022589"/>
    </source>
</evidence>
<keyword evidence="9" id="KW-1185">Reference proteome</keyword>
<dbReference type="GO" id="GO:0032259">
    <property type="term" value="P:methylation"/>
    <property type="evidence" value="ECO:0007669"/>
    <property type="project" value="UniProtKB-KW"/>
</dbReference>
<proteinExistence type="predicted"/>
<dbReference type="GO" id="GO:0046983">
    <property type="term" value="F:protein dimerization activity"/>
    <property type="evidence" value="ECO:0007669"/>
    <property type="project" value="InterPro"/>
</dbReference>
<feature type="active site" description="Proton acceptor" evidence="5">
    <location>
        <position position="261"/>
    </location>
</feature>
<evidence type="ECO:0000256" key="5">
    <source>
        <dbReference type="PIRSR" id="PIRSR005739-1"/>
    </source>
</evidence>
<evidence type="ECO:0000259" key="7">
    <source>
        <dbReference type="Pfam" id="PF08100"/>
    </source>
</evidence>
<dbReference type="Gene3D" id="1.10.10.10">
    <property type="entry name" value="Winged helix-like DNA-binding domain superfamily/Winged helix DNA-binding domain"/>
    <property type="match status" value="1"/>
</dbReference>
<keyword evidence="2" id="KW-0489">Methyltransferase</keyword>
<dbReference type="Pfam" id="PF08100">
    <property type="entry name" value="Dimerisation"/>
    <property type="match status" value="1"/>
</dbReference>
<keyword evidence="1" id="KW-0017">Alkaloid metabolism</keyword>
<dbReference type="InterPro" id="IPR029063">
    <property type="entry name" value="SAM-dependent_MTases_sf"/>
</dbReference>
<dbReference type="Pfam" id="PF00891">
    <property type="entry name" value="Methyltransf_2"/>
    <property type="match status" value="1"/>
</dbReference>
<dbReference type="PANTHER" id="PTHR11746">
    <property type="entry name" value="O-METHYLTRANSFERASE"/>
    <property type="match status" value="1"/>
</dbReference>
<name>A0AAD4X8Y7_9MAGN</name>
<accession>A0AAD4X8Y7</accession>
<dbReference type="InterPro" id="IPR016461">
    <property type="entry name" value="COMT-like"/>
</dbReference>
<dbReference type="InterPro" id="IPR036388">
    <property type="entry name" value="WH-like_DNA-bd_sf"/>
</dbReference>
<dbReference type="CDD" id="cd02440">
    <property type="entry name" value="AdoMet_MTases"/>
    <property type="match status" value="1"/>
</dbReference>
<dbReference type="SUPFAM" id="SSF46785">
    <property type="entry name" value="Winged helix' DNA-binding domain"/>
    <property type="match status" value="1"/>
</dbReference>
<dbReference type="PROSITE" id="PS51683">
    <property type="entry name" value="SAM_OMT_II"/>
    <property type="match status" value="1"/>
</dbReference>
<evidence type="ECO:0000313" key="8">
    <source>
        <dbReference type="EMBL" id="KAI3871220.1"/>
    </source>
</evidence>